<accession>A0ABU6X4U6</accession>
<sequence length="167" mass="19205">MDPQNQAGVVGDIQPESSFDSVAPGFDRNSNLASSTRRTKECKEVFKDKGGRAGRIGKVEERKRRQKRQEEKRKGGRRFCLYIMILHWNCRGLRGGGKMSNLMEFETRRMWRNSDYQWEVVNAEECGGGLHISGVKLVFKQNKKFGELNHGMALAKNYSSIWTEWAD</sequence>
<evidence type="ECO:0000256" key="1">
    <source>
        <dbReference type="SAM" id="MobiDB-lite"/>
    </source>
</evidence>
<protein>
    <submittedName>
        <fullName evidence="2">Uncharacterized protein</fullName>
    </submittedName>
</protein>
<evidence type="ECO:0000313" key="3">
    <source>
        <dbReference type="Proteomes" id="UP001341840"/>
    </source>
</evidence>
<proteinExistence type="predicted"/>
<reference evidence="2 3" key="1">
    <citation type="journal article" date="2023" name="Plants (Basel)">
        <title>Bridging the Gap: Combining Genomics and Transcriptomics Approaches to Understand Stylosanthes scabra, an Orphan Legume from the Brazilian Caatinga.</title>
        <authorList>
            <person name="Ferreira-Neto J.R.C."/>
            <person name="da Silva M.D."/>
            <person name="Binneck E."/>
            <person name="de Melo N.F."/>
            <person name="da Silva R.H."/>
            <person name="de Melo A.L.T.M."/>
            <person name="Pandolfi V."/>
            <person name="Bustamante F.O."/>
            <person name="Brasileiro-Vidal A.C."/>
            <person name="Benko-Iseppon A.M."/>
        </authorList>
    </citation>
    <scope>NUCLEOTIDE SEQUENCE [LARGE SCALE GENOMIC DNA]</scope>
    <source>
        <tissue evidence="2">Leaves</tissue>
    </source>
</reference>
<feature type="compositionally biased region" description="Basic and acidic residues" evidence="1">
    <location>
        <begin position="38"/>
        <end position="72"/>
    </location>
</feature>
<feature type="region of interest" description="Disordered" evidence="1">
    <location>
        <begin position="1"/>
        <end position="72"/>
    </location>
</feature>
<organism evidence="2 3">
    <name type="scientific">Stylosanthes scabra</name>
    <dbReference type="NCBI Taxonomy" id="79078"/>
    <lineage>
        <taxon>Eukaryota</taxon>
        <taxon>Viridiplantae</taxon>
        <taxon>Streptophyta</taxon>
        <taxon>Embryophyta</taxon>
        <taxon>Tracheophyta</taxon>
        <taxon>Spermatophyta</taxon>
        <taxon>Magnoliopsida</taxon>
        <taxon>eudicotyledons</taxon>
        <taxon>Gunneridae</taxon>
        <taxon>Pentapetalae</taxon>
        <taxon>rosids</taxon>
        <taxon>fabids</taxon>
        <taxon>Fabales</taxon>
        <taxon>Fabaceae</taxon>
        <taxon>Papilionoideae</taxon>
        <taxon>50 kb inversion clade</taxon>
        <taxon>dalbergioids sensu lato</taxon>
        <taxon>Dalbergieae</taxon>
        <taxon>Pterocarpus clade</taxon>
        <taxon>Stylosanthes</taxon>
    </lineage>
</organism>
<dbReference type="Proteomes" id="UP001341840">
    <property type="component" value="Unassembled WGS sequence"/>
</dbReference>
<keyword evidence="3" id="KW-1185">Reference proteome</keyword>
<name>A0ABU6X4U6_9FABA</name>
<comment type="caution">
    <text evidence="2">The sequence shown here is derived from an EMBL/GenBank/DDBJ whole genome shotgun (WGS) entry which is preliminary data.</text>
</comment>
<dbReference type="EMBL" id="JASCZI010211460">
    <property type="protein sequence ID" value="MED6191968.1"/>
    <property type="molecule type" value="Genomic_DNA"/>
</dbReference>
<gene>
    <name evidence="2" type="ORF">PIB30_005786</name>
</gene>
<evidence type="ECO:0000313" key="2">
    <source>
        <dbReference type="EMBL" id="MED6191968.1"/>
    </source>
</evidence>